<sequence>MEATLSLEFLSVCIDVFPITAYANVDENAIFDIALVKWLLIYFLQRMDQEDKEHTILVKATFNTYPGLNKFAC</sequence>
<evidence type="ECO:0000313" key="1">
    <source>
        <dbReference type="EMBL" id="KAG5630173.1"/>
    </source>
</evidence>
<evidence type="ECO:0000313" key="2">
    <source>
        <dbReference type="Proteomes" id="UP000824120"/>
    </source>
</evidence>
<dbReference type="Proteomes" id="UP000824120">
    <property type="component" value="Chromosome 1"/>
</dbReference>
<keyword evidence="2" id="KW-1185">Reference proteome</keyword>
<accession>A0A9J6B036</accession>
<name>A0A9J6B036_SOLCO</name>
<proteinExistence type="predicted"/>
<protein>
    <submittedName>
        <fullName evidence="1">Uncharacterized protein</fullName>
    </submittedName>
</protein>
<dbReference type="EMBL" id="JACXVP010000001">
    <property type="protein sequence ID" value="KAG5630173.1"/>
    <property type="molecule type" value="Genomic_DNA"/>
</dbReference>
<comment type="caution">
    <text evidence="1">The sequence shown here is derived from an EMBL/GenBank/DDBJ whole genome shotgun (WGS) entry which is preliminary data.</text>
</comment>
<dbReference type="AlphaFoldDB" id="A0A9J6B036"/>
<reference evidence="1 2" key="1">
    <citation type="submission" date="2020-09" db="EMBL/GenBank/DDBJ databases">
        <title>De no assembly of potato wild relative species, Solanum commersonii.</title>
        <authorList>
            <person name="Cho K."/>
        </authorList>
    </citation>
    <scope>NUCLEOTIDE SEQUENCE [LARGE SCALE GENOMIC DNA]</scope>
    <source>
        <strain evidence="1">LZ3.2</strain>
        <tissue evidence="1">Leaf</tissue>
    </source>
</reference>
<gene>
    <name evidence="1" type="ORF">H5410_001890</name>
</gene>
<dbReference type="OrthoDB" id="10357985at2759"/>
<organism evidence="1 2">
    <name type="scientific">Solanum commersonii</name>
    <name type="common">Commerson's wild potato</name>
    <name type="synonym">Commerson's nightshade</name>
    <dbReference type="NCBI Taxonomy" id="4109"/>
    <lineage>
        <taxon>Eukaryota</taxon>
        <taxon>Viridiplantae</taxon>
        <taxon>Streptophyta</taxon>
        <taxon>Embryophyta</taxon>
        <taxon>Tracheophyta</taxon>
        <taxon>Spermatophyta</taxon>
        <taxon>Magnoliopsida</taxon>
        <taxon>eudicotyledons</taxon>
        <taxon>Gunneridae</taxon>
        <taxon>Pentapetalae</taxon>
        <taxon>asterids</taxon>
        <taxon>lamiids</taxon>
        <taxon>Solanales</taxon>
        <taxon>Solanaceae</taxon>
        <taxon>Solanoideae</taxon>
        <taxon>Solaneae</taxon>
        <taxon>Solanum</taxon>
    </lineage>
</organism>